<gene>
    <name evidence="2" type="ordered locus">LOC_Os11g36100</name>
</gene>
<protein>
    <submittedName>
        <fullName evidence="2">Retrotransposon protein, putative, unclassified</fullName>
    </submittedName>
</protein>
<proteinExistence type="predicted"/>
<dbReference type="EMBL" id="DP000010">
    <property type="protein sequence ID" value="ABA94320.1"/>
    <property type="molecule type" value="Genomic_DNA"/>
</dbReference>
<evidence type="ECO:0000256" key="1">
    <source>
        <dbReference type="SAM" id="Coils"/>
    </source>
</evidence>
<keyword evidence="1" id="KW-0175">Coiled coil</keyword>
<reference evidence="2" key="3">
    <citation type="submission" date="2006-01" db="EMBL/GenBank/DDBJ databases">
        <authorList>
            <person name="Buell R."/>
        </authorList>
    </citation>
    <scope>NUCLEOTIDE SEQUENCE</scope>
</reference>
<name>Q2R2E3_ORYSJ</name>
<organism evidence="2">
    <name type="scientific">Oryza sativa subsp. japonica</name>
    <name type="common">Rice</name>
    <dbReference type="NCBI Taxonomy" id="39947"/>
    <lineage>
        <taxon>Eukaryota</taxon>
        <taxon>Viridiplantae</taxon>
        <taxon>Streptophyta</taxon>
        <taxon>Embryophyta</taxon>
        <taxon>Tracheophyta</taxon>
        <taxon>Spermatophyta</taxon>
        <taxon>Magnoliopsida</taxon>
        <taxon>Liliopsida</taxon>
        <taxon>Poales</taxon>
        <taxon>Poaceae</taxon>
        <taxon>BOP clade</taxon>
        <taxon>Oryzoideae</taxon>
        <taxon>Oryzeae</taxon>
        <taxon>Oryzinae</taxon>
        <taxon>Oryza</taxon>
        <taxon>Oryza sativa</taxon>
    </lineage>
</organism>
<reference evidence="2" key="2">
    <citation type="submission" date="2005-04" db="EMBL/GenBank/DDBJ databases">
        <authorList>
            <person name="Buell C.R."/>
            <person name="Wing R.A."/>
            <person name="McCombie W.A."/>
            <person name="Ouyang S."/>
        </authorList>
    </citation>
    <scope>NUCLEOTIDE SEQUENCE</scope>
</reference>
<feature type="coiled-coil region" evidence="1">
    <location>
        <begin position="53"/>
        <end position="80"/>
    </location>
</feature>
<accession>Q2R2E3</accession>
<reference evidence="2" key="1">
    <citation type="journal article" date="2005" name="BMC Biol.">
        <title>The sequence of rice chromosomes 11 and 12, rich in disease resistance genes and recent gene duplications.</title>
        <authorList>
            <consortium name="The rice chromosomes 11 and 12 sequencing consortia"/>
        </authorList>
    </citation>
    <scope>NUCLEOTIDE SEQUENCE [LARGE SCALE GENOMIC DNA]</scope>
</reference>
<evidence type="ECO:0000313" key="2">
    <source>
        <dbReference type="EMBL" id="ABA94320.1"/>
    </source>
</evidence>
<dbReference type="AlphaFoldDB" id="Q2R2E3"/>
<sequence length="140" mass="16208">MEDVEYYKFHCGILVDEPVAPSIGRMIEAIQNAAVVWKTLSNMYSGEGNVMMMVEAQNKVENLKQERRTVKEYASELQQLWANLDHYDPLQLKHEDDIVIGNKWLQRRRVIHFLKGLNKEFEDRSVTPGNSLVISELICA</sequence>